<keyword evidence="4" id="KW-1185">Reference proteome</keyword>
<feature type="domain" description="MD-2-related lipid-recognition" evidence="2">
    <location>
        <begin position="50"/>
        <end position="128"/>
    </location>
</feature>
<dbReference type="InterPro" id="IPR003172">
    <property type="entry name" value="ML_dom"/>
</dbReference>
<reference evidence="3 4" key="1">
    <citation type="journal article" date="2018" name="Sci. Rep.">
        <title>Comparative analysis of the Pocillopora damicornis genome highlights role of immune system in coral evolution.</title>
        <authorList>
            <person name="Cunning R."/>
            <person name="Bay R.A."/>
            <person name="Gillette P."/>
            <person name="Baker A.C."/>
            <person name="Traylor-Knowles N."/>
        </authorList>
    </citation>
    <scope>NUCLEOTIDE SEQUENCE [LARGE SCALE GENOMIC DNA]</scope>
    <source>
        <strain evidence="3">RSMAS</strain>
        <tissue evidence="3">Whole animal</tissue>
    </source>
</reference>
<evidence type="ECO:0000313" key="4">
    <source>
        <dbReference type="Proteomes" id="UP000275408"/>
    </source>
</evidence>
<dbReference type="AlphaFoldDB" id="A0A3M6V4V8"/>
<dbReference type="Pfam" id="PF02221">
    <property type="entry name" value="E1_DerP2_DerF2"/>
    <property type="match status" value="1"/>
</dbReference>
<organism evidence="3 4">
    <name type="scientific">Pocillopora damicornis</name>
    <name type="common">Cauliflower coral</name>
    <name type="synonym">Millepora damicornis</name>
    <dbReference type="NCBI Taxonomy" id="46731"/>
    <lineage>
        <taxon>Eukaryota</taxon>
        <taxon>Metazoa</taxon>
        <taxon>Cnidaria</taxon>
        <taxon>Anthozoa</taxon>
        <taxon>Hexacorallia</taxon>
        <taxon>Scleractinia</taxon>
        <taxon>Astrocoeniina</taxon>
        <taxon>Pocilloporidae</taxon>
        <taxon>Pocillopora</taxon>
    </lineage>
</organism>
<evidence type="ECO:0000313" key="3">
    <source>
        <dbReference type="EMBL" id="RMX60764.1"/>
    </source>
</evidence>
<feature type="region of interest" description="Disordered" evidence="1">
    <location>
        <begin position="1"/>
        <end position="21"/>
    </location>
</feature>
<dbReference type="Proteomes" id="UP000275408">
    <property type="component" value="Unassembled WGS sequence"/>
</dbReference>
<dbReference type="Gene3D" id="2.60.40.770">
    <property type="match status" value="1"/>
</dbReference>
<gene>
    <name evidence="3" type="ORF">pdam_00014289</name>
</gene>
<sequence length="144" mass="16256">MAESSYAPYESEDTQDVLTEERQNHAISTEIPLLTAPSRSTSTKKIFDGELRVYAIVHSYKVRLILPQSNPYATLSQGQKCPLQPRIQYKVEIYVPVGDALPWILLVAEMALLIINGKVLVCFDIQVRVVGDELPKTEQYLSFN</sequence>
<comment type="caution">
    <text evidence="3">The sequence shown here is derived from an EMBL/GenBank/DDBJ whole genome shotgun (WGS) entry which is preliminary data.</text>
</comment>
<proteinExistence type="predicted"/>
<evidence type="ECO:0000259" key="2">
    <source>
        <dbReference type="Pfam" id="PF02221"/>
    </source>
</evidence>
<dbReference type="EMBL" id="RCHS01000120">
    <property type="protein sequence ID" value="RMX60764.1"/>
    <property type="molecule type" value="Genomic_DNA"/>
</dbReference>
<name>A0A3M6V4V8_POCDA</name>
<accession>A0A3M6V4V8</accession>
<protein>
    <recommendedName>
        <fullName evidence="2">MD-2-related lipid-recognition domain-containing protein</fullName>
    </recommendedName>
</protein>
<evidence type="ECO:0000256" key="1">
    <source>
        <dbReference type="SAM" id="MobiDB-lite"/>
    </source>
</evidence>